<comment type="caution">
    <text evidence="3">The sequence shown here is derived from an EMBL/GenBank/DDBJ whole genome shotgun (WGS) entry which is preliminary data.</text>
</comment>
<accession>A0ABQ5NRY4</accession>
<gene>
    <name evidence="3" type="ORF">SYYSPA8_02595</name>
</gene>
<dbReference type="InterPro" id="IPR044925">
    <property type="entry name" value="His-Me_finger_sf"/>
</dbReference>
<dbReference type="Pfam" id="PF01223">
    <property type="entry name" value="Endonuclease_NS"/>
    <property type="match status" value="1"/>
</dbReference>
<feature type="region of interest" description="Disordered" evidence="1">
    <location>
        <begin position="120"/>
        <end position="151"/>
    </location>
</feature>
<feature type="compositionally biased region" description="Low complexity" evidence="1">
    <location>
        <begin position="1"/>
        <end position="17"/>
    </location>
</feature>
<dbReference type="EMBL" id="BSBI01000001">
    <property type="protein sequence ID" value="GLF93138.1"/>
    <property type="molecule type" value="Genomic_DNA"/>
</dbReference>
<dbReference type="SUPFAM" id="SSF54060">
    <property type="entry name" value="His-Me finger endonucleases"/>
    <property type="match status" value="1"/>
</dbReference>
<organism evidence="3 4">
    <name type="scientific">Streptomyces yaizuensis</name>
    <dbReference type="NCBI Taxonomy" id="2989713"/>
    <lineage>
        <taxon>Bacteria</taxon>
        <taxon>Bacillati</taxon>
        <taxon>Actinomycetota</taxon>
        <taxon>Actinomycetes</taxon>
        <taxon>Kitasatosporales</taxon>
        <taxon>Streptomycetaceae</taxon>
        <taxon>Streptomyces</taxon>
    </lineage>
</organism>
<protein>
    <recommendedName>
        <fullName evidence="2">DNA/RNA non-specific endonuclease/pyrophosphatase/phosphodiesterase domain-containing protein</fullName>
    </recommendedName>
</protein>
<evidence type="ECO:0000313" key="4">
    <source>
        <dbReference type="Proteomes" id="UP001291653"/>
    </source>
</evidence>
<name>A0ABQ5NRY4_9ACTN</name>
<feature type="compositionally biased region" description="Basic and acidic residues" evidence="1">
    <location>
        <begin position="20"/>
        <end position="30"/>
    </location>
</feature>
<evidence type="ECO:0000256" key="1">
    <source>
        <dbReference type="SAM" id="MobiDB-lite"/>
    </source>
</evidence>
<dbReference type="InterPro" id="IPR001604">
    <property type="entry name" value="Endo_G_ENPP1-like_dom"/>
</dbReference>
<evidence type="ECO:0000259" key="2">
    <source>
        <dbReference type="Pfam" id="PF01223"/>
    </source>
</evidence>
<dbReference type="Proteomes" id="UP001291653">
    <property type="component" value="Unassembled WGS sequence"/>
</dbReference>
<sequence length="173" mass="18693">MSPSDDSPAPAPDAAAARSLGDRQGYDEHFLGTPVPLPVPADPGVGTVVLPYTHFTVVHRPDRRLAAATGVCIDGSLPQEDVPRGDDWRLDPRLPGSAQAGKEIYANNRLDRGHLVRRLDPVWGGRGRPNRPTRTASTSPTPPRRWTSSTRARSCGRVWRTICSTTRRGSTGG</sequence>
<feature type="domain" description="DNA/RNA non-specific endonuclease/pyrophosphatase/phosphodiesterase" evidence="2">
    <location>
        <begin position="45"/>
        <end position="124"/>
    </location>
</feature>
<dbReference type="InterPro" id="IPR044929">
    <property type="entry name" value="DNA/RNA_non-sp_Endonuclease_sf"/>
</dbReference>
<dbReference type="RefSeq" id="WP_323445235.1">
    <property type="nucleotide sequence ID" value="NZ_BSBI01000001.1"/>
</dbReference>
<keyword evidence="4" id="KW-1185">Reference proteome</keyword>
<feature type="region of interest" description="Disordered" evidence="1">
    <location>
        <begin position="1"/>
        <end position="33"/>
    </location>
</feature>
<proteinExistence type="predicted"/>
<reference evidence="3 4" key="1">
    <citation type="submission" date="2022-10" db="EMBL/GenBank/DDBJ databases">
        <title>Draft genome sequence of Streptomyces sp. YSPA8.</title>
        <authorList>
            <person name="Moriuchi R."/>
            <person name="Dohra H."/>
            <person name="Yamamura H."/>
            <person name="Kodani S."/>
        </authorList>
    </citation>
    <scope>NUCLEOTIDE SEQUENCE [LARGE SCALE GENOMIC DNA]</scope>
    <source>
        <strain evidence="3 4">YSPA8</strain>
    </source>
</reference>
<dbReference type="Gene3D" id="3.40.570.10">
    <property type="entry name" value="Extracellular Endonuclease, subunit A"/>
    <property type="match status" value="1"/>
</dbReference>
<feature type="compositionally biased region" description="Low complexity" evidence="1">
    <location>
        <begin position="130"/>
        <end position="151"/>
    </location>
</feature>
<evidence type="ECO:0000313" key="3">
    <source>
        <dbReference type="EMBL" id="GLF93138.1"/>
    </source>
</evidence>